<name>A0AAE1BXQ7_PETCI</name>
<feature type="region of interest" description="Disordered" evidence="1">
    <location>
        <begin position="1030"/>
        <end position="1249"/>
    </location>
</feature>
<feature type="region of interest" description="Disordered" evidence="1">
    <location>
        <begin position="395"/>
        <end position="443"/>
    </location>
</feature>
<feature type="compositionally biased region" description="Basic and acidic residues" evidence="1">
    <location>
        <begin position="714"/>
        <end position="723"/>
    </location>
</feature>
<protein>
    <submittedName>
        <fullName evidence="3">Uncharacterized protein</fullName>
    </submittedName>
</protein>
<feature type="compositionally biased region" description="Polar residues" evidence="1">
    <location>
        <begin position="790"/>
        <end position="800"/>
    </location>
</feature>
<feature type="compositionally biased region" description="Low complexity" evidence="1">
    <location>
        <begin position="697"/>
        <end position="707"/>
    </location>
</feature>
<feature type="transmembrane region" description="Helical" evidence="2">
    <location>
        <begin position="149"/>
        <end position="170"/>
    </location>
</feature>
<feature type="compositionally biased region" description="Basic and acidic residues" evidence="1">
    <location>
        <begin position="841"/>
        <end position="855"/>
    </location>
</feature>
<feature type="compositionally biased region" description="Basic and acidic residues" evidence="1">
    <location>
        <begin position="887"/>
        <end position="900"/>
    </location>
</feature>
<feature type="compositionally biased region" description="Low complexity" evidence="1">
    <location>
        <begin position="1501"/>
        <end position="1543"/>
    </location>
</feature>
<feature type="compositionally biased region" description="Basic residues" evidence="1">
    <location>
        <begin position="206"/>
        <end position="215"/>
    </location>
</feature>
<feature type="compositionally biased region" description="Basic and acidic residues" evidence="1">
    <location>
        <begin position="973"/>
        <end position="997"/>
    </location>
</feature>
<feature type="compositionally biased region" description="Basic and acidic residues" evidence="1">
    <location>
        <begin position="432"/>
        <end position="441"/>
    </location>
</feature>
<feature type="region of interest" description="Disordered" evidence="1">
    <location>
        <begin position="1346"/>
        <end position="1370"/>
    </location>
</feature>
<feature type="region of interest" description="Disordered" evidence="1">
    <location>
        <begin position="1663"/>
        <end position="1685"/>
    </location>
</feature>
<feature type="region of interest" description="Disordered" evidence="1">
    <location>
        <begin position="1457"/>
        <end position="1548"/>
    </location>
</feature>
<feature type="region of interest" description="Disordered" evidence="1">
    <location>
        <begin position="474"/>
        <end position="517"/>
    </location>
</feature>
<feature type="compositionally biased region" description="Basic and acidic residues" evidence="1">
    <location>
        <begin position="395"/>
        <end position="411"/>
    </location>
</feature>
<feature type="compositionally biased region" description="Basic and acidic residues" evidence="1">
    <location>
        <begin position="1209"/>
        <end position="1226"/>
    </location>
</feature>
<comment type="caution">
    <text evidence="3">The sequence shown here is derived from an EMBL/GenBank/DDBJ whole genome shotgun (WGS) entry which is preliminary data.</text>
</comment>
<organism evidence="3 4">
    <name type="scientific">Petrolisthes cinctipes</name>
    <name type="common">Flat porcelain crab</name>
    <dbReference type="NCBI Taxonomy" id="88211"/>
    <lineage>
        <taxon>Eukaryota</taxon>
        <taxon>Metazoa</taxon>
        <taxon>Ecdysozoa</taxon>
        <taxon>Arthropoda</taxon>
        <taxon>Crustacea</taxon>
        <taxon>Multicrustacea</taxon>
        <taxon>Malacostraca</taxon>
        <taxon>Eumalacostraca</taxon>
        <taxon>Eucarida</taxon>
        <taxon>Decapoda</taxon>
        <taxon>Pleocyemata</taxon>
        <taxon>Anomura</taxon>
        <taxon>Galatheoidea</taxon>
        <taxon>Porcellanidae</taxon>
        <taxon>Petrolisthes</taxon>
    </lineage>
</organism>
<reference evidence="3" key="1">
    <citation type="submission" date="2023-10" db="EMBL/GenBank/DDBJ databases">
        <title>Genome assemblies of two species of porcelain crab, Petrolisthes cinctipes and Petrolisthes manimaculis (Anomura: Porcellanidae).</title>
        <authorList>
            <person name="Angst P."/>
        </authorList>
    </citation>
    <scope>NUCLEOTIDE SEQUENCE</scope>
    <source>
        <strain evidence="3">PB745_01</strain>
        <tissue evidence="3">Gill</tissue>
    </source>
</reference>
<feature type="compositionally biased region" description="Polar residues" evidence="1">
    <location>
        <begin position="1490"/>
        <end position="1500"/>
    </location>
</feature>
<accession>A0AAE1BXQ7</accession>
<feature type="compositionally biased region" description="Basic residues" evidence="1">
    <location>
        <begin position="857"/>
        <end position="867"/>
    </location>
</feature>
<feature type="compositionally biased region" description="Pro residues" evidence="1">
    <location>
        <begin position="493"/>
        <end position="504"/>
    </location>
</feature>
<feature type="compositionally biased region" description="Basic and acidic residues" evidence="1">
    <location>
        <begin position="1457"/>
        <end position="1466"/>
    </location>
</feature>
<feature type="compositionally biased region" description="Pro residues" evidence="1">
    <location>
        <begin position="642"/>
        <end position="658"/>
    </location>
</feature>
<keyword evidence="2" id="KW-0812">Transmembrane</keyword>
<feature type="compositionally biased region" description="Basic and acidic residues" evidence="1">
    <location>
        <begin position="1116"/>
        <end position="1125"/>
    </location>
</feature>
<gene>
    <name evidence="3" type="ORF">Pcinc_035478</name>
</gene>
<feature type="region of interest" description="Disordered" evidence="1">
    <location>
        <begin position="635"/>
        <end position="880"/>
    </location>
</feature>
<dbReference type="Proteomes" id="UP001286313">
    <property type="component" value="Unassembled WGS sequence"/>
</dbReference>
<keyword evidence="4" id="KW-1185">Reference proteome</keyword>
<feature type="compositionally biased region" description="Gly residues" evidence="1">
    <location>
        <begin position="1675"/>
        <end position="1685"/>
    </location>
</feature>
<feature type="compositionally biased region" description="Gly residues" evidence="1">
    <location>
        <begin position="287"/>
        <end position="300"/>
    </location>
</feature>
<feature type="compositionally biased region" description="Basic and acidic residues" evidence="1">
    <location>
        <begin position="195"/>
        <end position="205"/>
    </location>
</feature>
<evidence type="ECO:0000313" key="3">
    <source>
        <dbReference type="EMBL" id="KAK3858333.1"/>
    </source>
</evidence>
<feature type="region of interest" description="Disordered" evidence="1">
    <location>
        <begin position="191"/>
        <end position="273"/>
    </location>
</feature>
<feature type="compositionally biased region" description="Polar residues" evidence="1">
    <location>
        <begin position="814"/>
        <end position="825"/>
    </location>
</feature>
<sequence length="1685" mass="185580">MPLKHQLVHPTAEIALLGLEHGGAPLVSPVCVVTTGSVLTTQGWKNMDNTSTFEPPFRLFRDGGRTYVQWVGEEDGREAAGGRVVRVGLLCRDAAHTSTPLFHPCLAFRVAGTHGMWEAALSAPPGGGGGGVVGEEWGSVGGLATGEGVVIGLVVAALALVYIVAMTVFCKVKKRRKRERDIARLVEEGAPVSGRGRDRGGGGRERSHRSLRHPPKPPSLLRTSDDPGEEIVDLSLGSKARRAARERRPMTYTGSMSRGGPGSHDPSDGLERVHSSPLDVVETLKEGGSGGGMMRGSGEGEGQEGSPDTQAKKKLYFNPAYFEPELLQSPPPAALEFLSKIREMISVAKTKMKNKSYHPSLEDIPEEQVSGGQSRHHVRSSLYGSAGRVTLHNLAREEEWHEEEIGGREGREEEEEEEDAVCASDVSVQSDSLERMKDNDSRSSTLKKLARRVNSHGESIVSEIIKTLDLKPRLPRSEGIYGNPHSLKLPPAAQVPPPRPPPRPVNARANSPEAEDDFPELIKPSMLRNVLRDGKRLTDLNNTFENFRQEMMATFQKMKKMGEAISPMSSLTRSKNKQKSSQENSQGKQEDEASSSSVAGEGKVHKWLQSLEGRNTYTRMTDSKNVVFDSRAATMPHMKGTLPPPPLPEKSSKPPTPPRKPRAPPYRSVSFSDAKQPAPPPPSVANSRSQDTKTSQHKQSQVKSQVTRSLSWQSEHRHYDSNPRRPHPNFPNSHEDLNNSFGSEDDSLNDLLSQAESKVPKMTPSDSDSVYSDSRSRYSKDSVDAKQDTDSISTSKSLSRQLPREEEMTARNEIYNTNTGATTMSRLGLYEKLKNQGSDEENSHFDDHTYEEIRFPSRNKQKRKAPQKPRTSTIGRGSSRRIMRELNEKRGKGGEEKKECSIYSNPDSLVSEVRIKDSSSPIYSGCKVTIPVADNMNAELKGGTKTSGYDQDTLERRGSGKAVNRSGSIALDSLERPKVKKRNEHDDKSDNSREPSRVQRRMTLPGEGMGSGKKGDRSLLDIYEARSSKSFRNTKTQDRGSLSLKPSRSADAASPKLRASASSVDDMNSKNSLNNRNRVNSLSKNSNNINGNDKSSVNSSKKSQQRSNDNQKNIRTFKDYQEMRFQRNTSNSDTVINTHNDSMSPLPVSGTSISLNFRNSSPSDKEQRDVRPPLPPKHIRNPEADDHCLPAVPPKASGAPPPLPLKANKRSDTIDSGGDKPKLPEKSRKKGHKEQPLSRSSSDGSIPELTEEEARSILHGVLAHSDMTRLSPLREEDDSERRNHFLGSGNTAGDCDSRASVPCLDVYSSGSLESPTSTPTFNLTFPRCGEDLSKVMDSTISRRIFISEGRGRDKDTEPGSPGSEARVSGEFILSTIGRSPSLRRQSSLGKEQTNGFLARLRNVIDGDLKNDEIVTGKNMEIALALKAKTDLEKHFREESGGESIKRTWRRMIEKVEDCKEEKERVSIRQLQKYMNHREKDTKLKQEDSGYHSTDSNDSAQNPSNSSNNNSITETSTSPTSTNNSIPSTESSNILSSSSNSNNNHHNRRSHTFNRAASLTNNNNAYTLSHFKSPCGLYSSPSYLNSLPPASSARQSHTSPNRPYLSQRSASLTHLGPCSLESSLSLTHTPRRNSYDFQRASLRASVGRRFQECRTPGGLSVYINNSFTDDDEDGGRNGGGARSRLR</sequence>
<feature type="region of interest" description="Disordered" evidence="1">
    <location>
        <begin position="286"/>
        <end position="309"/>
    </location>
</feature>
<feature type="compositionally biased region" description="Polar residues" evidence="1">
    <location>
        <begin position="1126"/>
        <end position="1162"/>
    </location>
</feature>
<evidence type="ECO:0000256" key="2">
    <source>
        <dbReference type="SAM" id="Phobius"/>
    </source>
</evidence>
<keyword evidence="2" id="KW-1133">Transmembrane helix</keyword>
<keyword evidence="2" id="KW-0472">Membrane</keyword>
<dbReference type="PANTHER" id="PTHR39387:SF1">
    <property type="entry name" value="SHAVENOID, ISOFORM B"/>
    <property type="match status" value="1"/>
</dbReference>
<feature type="region of interest" description="Disordered" evidence="1">
    <location>
        <begin position="567"/>
        <end position="607"/>
    </location>
</feature>
<evidence type="ECO:0000313" key="4">
    <source>
        <dbReference type="Proteomes" id="UP001286313"/>
    </source>
</evidence>
<feature type="compositionally biased region" description="Basic and acidic residues" evidence="1">
    <location>
        <begin position="1475"/>
        <end position="1489"/>
    </location>
</feature>
<proteinExistence type="predicted"/>
<dbReference type="GO" id="GO:0005938">
    <property type="term" value="C:cell cortex"/>
    <property type="evidence" value="ECO:0007669"/>
    <property type="project" value="TreeGrafter"/>
</dbReference>
<dbReference type="EMBL" id="JAWQEG010005345">
    <property type="protein sequence ID" value="KAK3858333.1"/>
    <property type="molecule type" value="Genomic_DNA"/>
</dbReference>
<evidence type="ECO:0000256" key="1">
    <source>
        <dbReference type="SAM" id="MobiDB-lite"/>
    </source>
</evidence>
<feature type="region of interest" description="Disordered" evidence="1">
    <location>
        <begin position="938"/>
        <end position="1017"/>
    </location>
</feature>
<feature type="compositionally biased region" description="Low complexity" evidence="1">
    <location>
        <begin position="1069"/>
        <end position="1113"/>
    </location>
</feature>
<dbReference type="PANTHER" id="PTHR39387">
    <property type="entry name" value="SHAVENOID, ISOFORM B"/>
    <property type="match status" value="1"/>
</dbReference>
<feature type="region of interest" description="Disordered" evidence="1">
    <location>
        <begin position="1268"/>
        <end position="1299"/>
    </location>
</feature>
<feature type="region of interest" description="Disordered" evidence="1">
    <location>
        <begin position="887"/>
        <end position="906"/>
    </location>
</feature>
<feature type="compositionally biased region" description="Basic and acidic residues" evidence="1">
    <location>
        <begin position="774"/>
        <end position="789"/>
    </location>
</feature>